<evidence type="ECO:0000313" key="3">
    <source>
        <dbReference type="EMBL" id="CBJ32200.1"/>
    </source>
</evidence>
<name>D7FWW2_ECTSI</name>
<dbReference type="Proteomes" id="UP000002630">
    <property type="component" value="Linkage Group LG06"/>
</dbReference>
<reference evidence="3 4" key="1">
    <citation type="journal article" date="2010" name="Nature">
        <title>The Ectocarpus genome and the independent evolution of multicellularity in brown algae.</title>
        <authorList>
            <person name="Cock J.M."/>
            <person name="Sterck L."/>
            <person name="Rouze P."/>
            <person name="Scornet D."/>
            <person name="Allen A.E."/>
            <person name="Amoutzias G."/>
            <person name="Anthouard V."/>
            <person name="Artiguenave F."/>
            <person name="Aury J.M."/>
            <person name="Badger J.H."/>
            <person name="Beszteri B."/>
            <person name="Billiau K."/>
            <person name="Bonnet E."/>
            <person name="Bothwell J.H."/>
            <person name="Bowler C."/>
            <person name="Boyen C."/>
            <person name="Brownlee C."/>
            <person name="Carrano C.J."/>
            <person name="Charrier B."/>
            <person name="Cho G.Y."/>
            <person name="Coelho S.M."/>
            <person name="Collen J."/>
            <person name="Corre E."/>
            <person name="Da Silva C."/>
            <person name="Delage L."/>
            <person name="Delaroque N."/>
            <person name="Dittami S.M."/>
            <person name="Doulbeau S."/>
            <person name="Elias M."/>
            <person name="Farnham G."/>
            <person name="Gachon C.M."/>
            <person name="Gschloessl B."/>
            <person name="Heesch S."/>
            <person name="Jabbari K."/>
            <person name="Jubin C."/>
            <person name="Kawai H."/>
            <person name="Kimura K."/>
            <person name="Kloareg B."/>
            <person name="Kupper F.C."/>
            <person name="Lang D."/>
            <person name="Le Bail A."/>
            <person name="Leblanc C."/>
            <person name="Lerouge P."/>
            <person name="Lohr M."/>
            <person name="Lopez P.J."/>
            <person name="Martens C."/>
            <person name="Maumus F."/>
            <person name="Michel G."/>
            <person name="Miranda-Saavedra D."/>
            <person name="Morales J."/>
            <person name="Moreau H."/>
            <person name="Motomura T."/>
            <person name="Nagasato C."/>
            <person name="Napoli C.A."/>
            <person name="Nelson D.R."/>
            <person name="Nyvall-Collen P."/>
            <person name="Peters A.F."/>
            <person name="Pommier C."/>
            <person name="Potin P."/>
            <person name="Poulain J."/>
            <person name="Quesneville H."/>
            <person name="Read B."/>
            <person name="Rensing S.A."/>
            <person name="Ritter A."/>
            <person name="Rousvoal S."/>
            <person name="Samanta M."/>
            <person name="Samson G."/>
            <person name="Schroeder D.C."/>
            <person name="Segurens B."/>
            <person name="Strittmatter M."/>
            <person name="Tonon T."/>
            <person name="Tregear J.W."/>
            <person name="Valentin K."/>
            <person name="von Dassow P."/>
            <person name="Yamagishi T."/>
            <person name="Van de Peer Y."/>
            <person name="Wincker P."/>
        </authorList>
    </citation>
    <scope>NUCLEOTIDE SEQUENCE [LARGE SCALE GENOMIC DNA]</scope>
    <source>
        <strain evidence="4">Ec32 / CCAP1310/4</strain>
    </source>
</reference>
<sequence length="128" mass="13808">MASVSSSILYDNTSEHKRRLAGKLIYSTGSLVAAVVAEIVVLNLIIEVASTLTAVDDWGADTREAMIKLEQGGFLAAGVRDLDGGKGLRKSGPSQGPRGSDAGQFCRHRHKLRARLQLRREHAVVQEV</sequence>
<keyword evidence="2" id="KW-0472">Membrane</keyword>
<evidence type="ECO:0000256" key="2">
    <source>
        <dbReference type="SAM" id="Phobius"/>
    </source>
</evidence>
<keyword evidence="2" id="KW-1133">Transmembrane helix</keyword>
<dbReference type="EMBL" id="FN648504">
    <property type="protein sequence ID" value="CBJ32200.1"/>
    <property type="molecule type" value="Genomic_DNA"/>
</dbReference>
<organism evidence="3 4">
    <name type="scientific">Ectocarpus siliculosus</name>
    <name type="common">Brown alga</name>
    <name type="synonym">Conferva siliculosa</name>
    <dbReference type="NCBI Taxonomy" id="2880"/>
    <lineage>
        <taxon>Eukaryota</taxon>
        <taxon>Sar</taxon>
        <taxon>Stramenopiles</taxon>
        <taxon>Ochrophyta</taxon>
        <taxon>PX clade</taxon>
        <taxon>Phaeophyceae</taxon>
        <taxon>Ectocarpales</taxon>
        <taxon>Ectocarpaceae</taxon>
        <taxon>Ectocarpus</taxon>
    </lineage>
</organism>
<feature type="region of interest" description="Disordered" evidence="1">
    <location>
        <begin position="85"/>
        <end position="104"/>
    </location>
</feature>
<accession>D7FWW2</accession>
<dbReference type="EMBL" id="FN649731">
    <property type="protein sequence ID" value="CBJ32200.1"/>
    <property type="molecule type" value="Genomic_DNA"/>
</dbReference>
<feature type="transmembrane region" description="Helical" evidence="2">
    <location>
        <begin position="24"/>
        <end position="46"/>
    </location>
</feature>
<evidence type="ECO:0000256" key="1">
    <source>
        <dbReference type="SAM" id="MobiDB-lite"/>
    </source>
</evidence>
<dbReference type="InParanoid" id="D7FWW2"/>
<evidence type="ECO:0000313" key="4">
    <source>
        <dbReference type="Proteomes" id="UP000002630"/>
    </source>
</evidence>
<proteinExistence type="predicted"/>
<gene>
    <name evidence="3" type="ORF">Esi_0315_0025</name>
</gene>
<dbReference type="AlphaFoldDB" id="D7FWW2"/>
<protein>
    <submittedName>
        <fullName evidence="3">Uncharacterized protein</fullName>
    </submittedName>
</protein>
<keyword evidence="4" id="KW-1185">Reference proteome</keyword>
<keyword evidence="2" id="KW-0812">Transmembrane</keyword>